<accession>A0ABQ6BCZ6</accession>
<comment type="caution">
    <text evidence="2">The sequence shown here is derived from an EMBL/GenBank/DDBJ whole genome shotgun (WGS) entry which is preliminary data.</text>
</comment>
<dbReference type="Gene3D" id="2.130.10.10">
    <property type="entry name" value="YVTN repeat-like/Quinoprotein amine dehydrogenase"/>
    <property type="match status" value="1"/>
</dbReference>
<dbReference type="InterPro" id="IPR051344">
    <property type="entry name" value="Vgb"/>
</dbReference>
<proteinExistence type="predicted"/>
<organism evidence="2 3">
    <name type="scientific">Bradyrhizobium iriomotense</name>
    <dbReference type="NCBI Taxonomy" id="441950"/>
    <lineage>
        <taxon>Bacteria</taxon>
        <taxon>Pseudomonadati</taxon>
        <taxon>Pseudomonadota</taxon>
        <taxon>Alphaproteobacteria</taxon>
        <taxon>Hyphomicrobiales</taxon>
        <taxon>Nitrobacteraceae</taxon>
        <taxon>Bradyrhizobium</taxon>
    </lineage>
</organism>
<dbReference type="SUPFAM" id="SSF101898">
    <property type="entry name" value="NHL repeat"/>
    <property type="match status" value="1"/>
</dbReference>
<dbReference type="InterPro" id="IPR036909">
    <property type="entry name" value="Cyt_c-like_dom_sf"/>
</dbReference>
<dbReference type="Proteomes" id="UP001156905">
    <property type="component" value="Unassembled WGS sequence"/>
</dbReference>
<reference evidence="3" key="1">
    <citation type="journal article" date="2019" name="Int. J. Syst. Evol. Microbiol.">
        <title>The Global Catalogue of Microorganisms (GCM) 10K type strain sequencing project: providing services to taxonomists for standard genome sequencing and annotation.</title>
        <authorList>
            <consortium name="The Broad Institute Genomics Platform"/>
            <consortium name="The Broad Institute Genome Sequencing Center for Infectious Disease"/>
            <person name="Wu L."/>
            <person name="Ma J."/>
        </authorList>
    </citation>
    <scope>NUCLEOTIDE SEQUENCE [LARGE SCALE GENOMIC DNA]</scope>
    <source>
        <strain evidence="3">NBRC 102520</strain>
    </source>
</reference>
<sequence length="426" mass="45635">MAKIPARIPIAGGWRQSLIQASTAALMALVPCAAPAQQAGVNFPDGHGKSTVVGICGSCHDIGRLAAGYTPEGWHTVIRMMQNFGAPIPPEEAAEITDYLVRSFPERPRPAAVLIPGDTQIDIKEWPVATEGSRPHDPLAAHDGSLWYSGQLANVLGRLDPATGAIREYKLNPQTGPHGLKEDKGGNIWFTGNFAGLIGRLDPKTGDVREYRLPDASAKDPHTLVFDHDGIIWFTVQAGNKVGRLDPGSGEIRLVTPPTANARPYGIVVNAGNTVWFVEFGAPKIATIDSKTMEIREYLLPDAAARPRRLAVGPDDAIWYVDFARGFLGRLDPATGTVKEWASPSGPKSQPYGIVFTKGAVWYSESAAKPNTIVRFDPGSEKFQSWAIPGGGDIVRNMDVDRSGNPVMANSLVNKVGVVEIGGTGH</sequence>
<dbReference type="SUPFAM" id="SSF46626">
    <property type="entry name" value="Cytochrome c"/>
    <property type="match status" value="1"/>
</dbReference>
<keyword evidence="3" id="KW-1185">Reference proteome</keyword>
<evidence type="ECO:0000313" key="3">
    <source>
        <dbReference type="Proteomes" id="UP001156905"/>
    </source>
</evidence>
<feature type="chain" id="PRO_5046691879" description="Cytochrome C" evidence="1">
    <location>
        <begin position="37"/>
        <end position="426"/>
    </location>
</feature>
<dbReference type="RefSeq" id="WP_284276269.1">
    <property type="nucleotide sequence ID" value="NZ_BSOW01000078.1"/>
</dbReference>
<gene>
    <name evidence="2" type="ORF">GCM10007857_89870</name>
</gene>
<dbReference type="EMBL" id="BSOW01000078">
    <property type="protein sequence ID" value="GLR92264.1"/>
    <property type="molecule type" value="Genomic_DNA"/>
</dbReference>
<evidence type="ECO:0008006" key="4">
    <source>
        <dbReference type="Google" id="ProtNLM"/>
    </source>
</evidence>
<feature type="signal peptide" evidence="1">
    <location>
        <begin position="1"/>
        <end position="36"/>
    </location>
</feature>
<name>A0ABQ6BCZ6_9BRAD</name>
<keyword evidence="1" id="KW-0732">Signal</keyword>
<dbReference type="Gene3D" id="1.10.760.10">
    <property type="entry name" value="Cytochrome c-like domain"/>
    <property type="match status" value="1"/>
</dbReference>
<evidence type="ECO:0000313" key="2">
    <source>
        <dbReference type="EMBL" id="GLR92264.1"/>
    </source>
</evidence>
<dbReference type="PANTHER" id="PTHR40274:SF3">
    <property type="entry name" value="VIRGINIAMYCIN B LYASE"/>
    <property type="match status" value="1"/>
</dbReference>
<dbReference type="Pfam" id="PF24684">
    <property type="entry name" value="Vgb_lyase"/>
    <property type="match status" value="1"/>
</dbReference>
<evidence type="ECO:0000256" key="1">
    <source>
        <dbReference type="SAM" id="SignalP"/>
    </source>
</evidence>
<dbReference type="PANTHER" id="PTHR40274">
    <property type="entry name" value="VIRGINIAMYCIN B LYASE"/>
    <property type="match status" value="1"/>
</dbReference>
<protein>
    <recommendedName>
        <fullName evidence="4">Cytochrome C</fullName>
    </recommendedName>
</protein>
<dbReference type="InterPro" id="IPR015943">
    <property type="entry name" value="WD40/YVTN_repeat-like_dom_sf"/>
</dbReference>